<evidence type="ECO:0000313" key="9">
    <source>
        <dbReference type="Proteomes" id="UP000078544"/>
    </source>
</evidence>
<dbReference type="InterPro" id="IPR000504">
    <property type="entry name" value="RRM_dom"/>
</dbReference>
<dbReference type="SMART" id="SM00360">
    <property type="entry name" value="RRM"/>
    <property type="match status" value="1"/>
</dbReference>
<dbReference type="EMBL" id="AZGY01000018">
    <property type="protein sequence ID" value="KZZ91522.1"/>
    <property type="molecule type" value="Genomic_DNA"/>
</dbReference>
<feature type="compositionally biased region" description="Low complexity" evidence="6">
    <location>
        <begin position="73"/>
        <end position="83"/>
    </location>
</feature>
<feature type="region of interest" description="Disordered" evidence="6">
    <location>
        <begin position="263"/>
        <end position="289"/>
    </location>
</feature>
<name>A0A167YMA3_9HYPO</name>
<evidence type="ECO:0000259" key="7">
    <source>
        <dbReference type="PROSITE" id="PS50102"/>
    </source>
</evidence>
<dbReference type="STRING" id="1081109.A0A167YMA3"/>
<evidence type="ECO:0000313" key="8">
    <source>
        <dbReference type="EMBL" id="KZZ91522.1"/>
    </source>
</evidence>
<dbReference type="PANTHER" id="PTHR13112:SF0">
    <property type="entry name" value="FI21285P1"/>
    <property type="match status" value="1"/>
</dbReference>
<dbReference type="CDD" id="cd12455">
    <property type="entry name" value="RRM_like_Smg4_UPF3"/>
    <property type="match status" value="1"/>
</dbReference>
<dbReference type="GO" id="GO:0005730">
    <property type="term" value="C:nucleolus"/>
    <property type="evidence" value="ECO:0007669"/>
    <property type="project" value="TreeGrafter"/>
</dbReference>
<dbReference type="Pfam" id="PF03467">
    <property type="entry name" value="Smg4_UPF3"/>
    <property type="match status" value="1"/>
</dbReference>
<dbReference type="PANTHER" id="PTHR13112">
    <property type="entry name" value="UPF3 REGULATOR OF NONSENSE TRANSCRIPTS-LIKE PROTEIN"/>
    <property type="match status" value="1"/>
</dbReference>
<keyword evidence="5" id="KW-0694">RNA-binding</keyword>
<evidence type="ECO:0000256" key="6">
    <source>
        <dbReference type="SAM" id="MobiDB-lite"/>
    </source>
</evidence>
<dbReference type="CDD" id="cd00590">
    <property type="entry name" value="RRM_SF"/>
    <property type="match status" value="1"/>
</dbReference>
<dbReference type="InterPro" id="IPR005120">
    <property type="entry name" value="UPF3_dom"/>
</dbReference>
<feature type="region of interest" description="Disordered" evidence="6">
    <location>
        <begin position="375"/>
        <end position="492"/>
    </location>
</feature>
<feature type="domain" description="RRM" evidence="7">
    <location>
        <begin position="537"/>
        <end position="603"/>
    </location>
</feature>
<feature type="compositionally biased region" description="Basic and acidic residues" evidence="6">
    <location>
        <begin position="384"/>
        <end position="393"/>
    </location>
</feature>
<feature type="region of interest" description="Disordered" evidence="6">
    <location>
        <begin position="607"/>
        <end position="678"/>
    </location>
</feature>
<sequence length="678" mass="70250">MSATAPKVLSRKGNEPPNGAAGQASSDQGKARQRETPNKAKETDGAALPAKPAKGKGAHDRRAASKSTHPSEATGPAPTPTKAPRSKSHNEGEKLVIRRLPPGMTKEECVSILGPDWGLSNGKVDWLSYIPGKVSTDPSKPSRPSRVYLHLVRKDDIMPLSDLVRKSTWVDQKSTFTNPALVGPPLLEFSVYKKFSGTRRRTDARQGTIDQDPEFMAFLEGLANPPPMRQSIDVEDPNDAVKTEPKATTTALVEYLKEKKANRAKDVAGKGSKAGKGRTGAKDDEATVSKKKGKDAVVVDKGKVKILTKKAAATEQAATAAKKAGGGQTTPAGVAATATVPTTSADATAIDGPKNRRAGIAAAARLLQRDLGLSPGSAHRRARHDAAKADVNAKDATPAPSKEITSGSTDVTPAAAASRASADLPTPAAGKERSNGQTASKSQGNRKNRGGRNADKGREATNETASAVQPKAPNPPVILKKQNKGETDQKSVDALPAEQATALNAANGNVGKPGAKEKGASQQTPQKKSPHVSPDATRAFVKNVNASQGMNDASLRQALQTFGAITLVDIDKRKGFAYVDFADHAGLVKAVTASPMQVGQATVQIVERKDKKSGGGPGANDGTSVNGDKEKAKEKVKEKEKPSGGGGRGRRGRGGGGGKAAGRPSVGASKEASVSTGG</sequence>
<dbReference type="PROSITE" id="PS50102">
    <property type="entry name" value="RRM"/>
    <property type="match status" value="1"/>
</dbReference>
<feature type="region of interest" description="Disordered" evidence="6">
    <location>
        <begin position="1"/>
        <end position="101"/>
    </location>
</feature>
<dbReference type="GO" id="GO:0045727">
    <property type="term" value="P:positive regulation of translation"/>
    <property type="evidence" value="ECO:0007669"/>
    <property type="project" value="TreeGrafter"/>
</dbReference>
<feature type="region of interest" description="Disordered" evidence="6">
    <location>
        <begin position="505"/>
        <end position="536"/>
    </location>
</feature>
<feature type="compositionally biased region" description="Basic and acidic residues" evidence="6">
    <location>
        <begin position="29"/>
        <end position="44"/>
    </location>
</feature>
<keyword evidence="4" id="KW-0539">Nucleus</keyword>
<reference evidence="8 9" key="1">
    <citation type="journal article" date="2016" name="Genome Biol. Evol.">
        <title>Divergent and convergent evolution of fungal pathogenicity.</title>
        <authorList>
            <person name="Shang Y."/>
            <person name="Xiao G."/>
            <person name="Zheng P."/>
            <person name="Cen K."/>
            <person name="Zhan S."/>
            <person name="Wang C."/>
        </authorList>
    </citation>
    <scope>NUCLEOTIDE SEQUENCE [LARGE SCALE GENOMIC DNA]</scope>
    <source>
        <strain evidence="8 9">RCEF 2490</strain>
    </source>
</reference>
<evidence type="ECO:0000256" key="5">
    <source>
        <dbReference type="PROSITE-ProRule" id="PRU00176"/>
    </source>
</evidence>
<dbReference type="InterPro" id="IPR012677">
    <property type="entry name" value="Nucleotide-bd_a/b_plait_sf"/>
</dbReference>
<dbReference type="GO" id="GO:0000184">
    <property type="term" value="P:nuclear-transcribed mRNA catabolic process, nonsense-mediated decay"/>
    <property type="evidence" value="ECO:0007669"/>
    <property type="project" value="UniProtKB-KW"/>
</dbReference>
<evidence type="ECO:0000256" key="4">
    <source>
        <dbReference type="ARBA" id="ARBA00023242"/>
    </source>
</evidence>
<dbReference type="Proteomes" id="UP000078544">
    <property type="component" value="Unassembled WGS sequence"/>
</dbReference>
<evidence type="ECO:0000256" key="1">
    <source>
        <dbReference type="ARBA" id="ARBA00004123"/>
    </source>
</evidence>
<comment type="similarity">
    <text evidence="2">Belongs to the RENT3 family.</text>
</comment>
<protein>
    <submittedName>
        <fullName evidence="8">Regulator of nonsense-mediated decay, UPF3</fullName>
    </submittedName>
</protein>
<comment type="caution">
    <text evidence="8">The sequence shown here is derived from an EMBL/GenBank/DDBJ whole genome shotgun (WGS) entry which is preliminary data.</text>
</comment>
<gene>
    <name evidence="8" type="ORF">AAL_06758</name>
</gene>
<dbReference type="InterPro" id="IPR039722">
    <property type="entry name" value="Upf3"/>
</dbReference>
<organism evidence="8 9">
    <name type="scientific">Moelleriella libera RCEF 2490</name>
    <dbReference type="NCBI Taxonomy" id="1081109"/>
    <lineage>
        <taxon>Eukaryota</taxon>
        <taxon>Fungi</taxon>
        <taxon>Dikarya</taxon>
        <taxon>Ascomycota</taxon>
        <taxon>Pezizomycotina</taxon>
        <taxon>Sordariomycetes</taxon>
        <taxon>Hypocreomycetidae</taxon>
        <taxon>Hypocreales</taxon>
        <taxon>Clavicipitaceae</taxon>
        <taxon>Moelleriella</taxon>
    </lineage>
</organism>
<evidence type="ECO:0000256" key="3">
    <source>
        <dbReference type="ARBA" id="ARBA00023161"/>
    </source>
</evidence>
<dbReference type="AlphaFoldDB" id="A0A167YMA3"/>
<feature type="compositionally biased region" description="Basic and acidic residues" evidence="6">
    <location>
        <begin position="452"/>
        <end position="461"/>
    </location>
</feature>
<comment type="subcellular location">
    <subcellularLocation>
        <location evidence="1">Nucleus</location>
    </subcellularLocation>
</comment>
<dbReference type="OrthoDB" id="18087at2759"/>
<dbReference type="InterPro" id="IPR035979">
    <property type="entry name" value="RBD_domain_sf"/>
</dbReference>
<dbReference type="Gene3D" id="3.30.70.330">
    <property type="match status" value="2"/>
</dbReference>
<dbReference type="SUPFAM" id="SSF54928">
    <property type="entry name" value="RNA-binding domain, RBD"/>
    <property type="match status" value="2"/>
</dbReference>
<feature type="compositionally biased region" description="Basic and acidic residues" evidence="6">
    <location>
        <begin position="627"/>
        <end position="642"/>
    </location>
</feature>
<evidence type="ECO:0000256" key="2">
    <source>
        <dbReference type="ARBA" id="ARBA00005991"/>
    </source>
</evidence>
<accession>A0A167YMA3</accession>
<feature type="compositionally biased region" description="Basic and acidic residues" evidence="6">
    <location>
        <begin position="280"/>
        <end position="289"/>
    </location>
</feature>
<keyword evidence="3" id="KW-0866">Nonsense-mediated mRNA decay</keyword>
<proteinExistence type="inferred from homology"/>
<keyword evidence="9" id="KW-1185">Reference proteome</keyword>
<dbReference type="Pfam" id="PF00076">
    <property type="entry name" value="RRM_1"/>
    <property type="match status" value="1"/>
</dbReference>
<dbReference type="GO" id="GO:0005737">
    <property type="term" value="C:cytoplasm"/>
    <property type="evidence" value="ECO:0007669"/>
    <property type="project" value="TreeGrafter"/>
</dbReference>
<dbReference type="GO" id="GO:0003729">
    <property type="term" value="F:mRNA binding"/>
    <property type="evidence" value="ECO:0007669"/>
    <property type="project" value="TreeGrafter"/>
</dbReference>